<sequence>MHTETGSELVAKAMKAADQLGISTIPSTAATNALSAIGVKALEALKEVANARKNGGDDTVVVTSPIKDLKIRRGYRIQDT</sequence>
<keyword evidence="2" id="KW-1185">Reference proteome</keyword>
<organism evidence="1 2">
    <name type="scientific">Fusarium agapanthi</name>
    <dbReference type="NCBI Taxonomy" id="1803897"/>
    <lineage>
        <taxon>Eukaryota</taxon>
        <taxon>Fungi</taxon>
        <taxon>Dikarya</taxon>
        <taxon>Ascomycota</taxon>
        <taxon>Pezizomycotina</taxon>
        <taxon>Sordariomycetes</taxon>
        <taxon>Hypocreomycetidae</taxon>
        <taxon>Hypocreales</taxon>
        <taxon>Nectriaceae</taxon>
        <taxon>Fusarium</taxon>
        <taxon>Fusarium fujikuroi species complex</taxon>
    </lineage>
</organism>
<name>A0A9P5B0V0_9HYPO</name>
<dbReference type="Proteomes" id="UP000737391">
    <property type="component" value="Unassembled WGS sequence"/>
</dbReference>
<protein>
    <submittedName>
        <fullName evidence="1">Uncharacterized protein</fullName>
    </submittedName>
</protein>
<evidence type="ECO:0000313" key="1">
    <source>
        <dbReference type="EMBL" id="KAF4493259.1"/>
    </source>
</evidence>
<reference evidence="1" key="1">
    <citation type="submission" date="2020-01" db="EMBL/GenBank/DDBJ databases">
        <title>Identification and distribution of gene clusters putatively required for synthesis of sphingolipid metabolism inhibitors in phylogenetically diverse species of the filamentous fungus Fusarium.</title>
        <authorList>
            <person name="Kim H.-S."/>
            <person name="Busman M."/>
            <person name="Brown D.W."/>
            <person name="Divon H."/>
            <person name="Uhlig S."/>
            <person name="Proctor R.H."/>
        </authorList>
    </citation>
    <scope>NUCLEOTIDE SEQUENCE</scope>
    <source>
        <strain evidence="1">NRRL 31653</strain>
    </source>
</reference>
<proteinExistence type="predicted"/>
<comment type="caution">
    <text evidence="1">The sequence shown here is derived from an EMBL/GenBank/DDBJ whole genome shotgun (WGS) entry which is preliminary data.</text>
</comment>
<gene>
    <name evidence="1" type="ORF">FAGAP_10621</name>
</gene>
<accession>A0A9P5B0V0</accession>
<feature type="non-terminal residue" evidence="1">
    <location>
        <position position="80"/>
    </location>
</feature>
<evidence type="ECO:0000313" key="2">
    <source>
        <dbReference type="Proteomes" id="UP000737391"/>
    </source>
</evidence>
<dbReference type="AlphaFoldDB" id="A0A9P5B0V0"/>
<dbReference type="EMBL" id="LUFC02000924">
    <property type="protein sequence ID" value="KAF4493259.1"/>
    <property type="molecule type" value="Genomic_DNA"/>
</dbReference>
<dbReference type="OrthoDB" id="5091595at2759"/>